<dbReference type="AlphaFoldDB" id="G0QJ08"/>
<accession>G0QJ08</accession>
<dbReference type="InParanoid" id="G0QJ08"/>
<evidence type="ECO:0000313" key="4">
    <source>
        <dbReference type="Proteomes" id="UP000008983"/>
    </source>
</evidence>
<protein>
    <recommendedName>
        <fullName evidence="2">UspA domain-containing protein</fullName>
    </recommendedName>
</protein>
<dbReference type="Proteomes" id="UP000008983">
    <property type="component" value="Unassembled WGS sequence"/>
</dbReference>
<dbReference type="OMA" id="ICMETER"/>
<dbReference type="SUPFAM" id="SSF52402">
    <property type="entry name" value="Adenine nucleotide alpha hydrolases-like"/>
    <property type="match status" value="2"/>
</dbReference>
<name>G0QJ08_ICHMU</name>
<dbReference type="InterPro" id="IPR006016">
    <property type="entry name" value="UspA"/>
</dbReference>
<comment type="similarity">
    <text evidence="1">Belongs to the universal stress protein A family.</text>
</comment>
<dbReference type="InterPro" id="IPR014729">
    <property type="entry name" value="Rossmann-like_a/b/a_fold"/>
</dbReference>
<evidence type="ECO:0000313" key="3">
    <source>
        <dbReference type="EMBL" id="EGR34801.1"/>
    </source>
</evidence>
<dbReference type="CDD" id="cd00293">
    <property type="entry name" value="USP-like"/>
    <property type="match status" value="1"/>
</dbReference>
<dbReference type="OrthoDB" id="843225at2759"/>
<reference evidence="3 4" key="1">
    <citation type="submission" date="2011-07" db="EMBL/GenBank/DDBJ databases">
        <authorList>
            <person name="Coyne R."/>
            <person name="Brami D."/>
            <person name="Johnson J."/>
            <person name="Hostetler J."/>
            <person name="Hannick L."/>
            <person name="Clark T."/>
            <person name="Cassidy-Hanley D."/>
            <person name="Inman J."/>
        </authorList>
    </citation>
    <scope>NUCLEOTIDE SEQUENCE [LARGE SCALE GENOMIC DNA]</scope>
    <source>
        <strain evidence="3 4">G5</strain>
    </source>
</reference>
<dbReference type="PANTHER" id="PTHR46268">
    <property type="entry name" value="STRESS RESPONSE PROTEIN NHAX"/>
    <property type="match status" value="1"/>
</dbReference>
<dbReference type="GeneID" id="14910990"/>
<gene>
    <name evidence="3" type="ORF">IMG5_001780</name>
</gene>
<proteinExistence type="inferred from homology"/>
<sequence>MNKKDFAFENIAVATDGSDFSFNAFLQALEFFNKNLFRVIHVIHIYDLKKTFLPEQFNHNHIEQQYKSELLSRYSSTKYNLIFQEKSLQYKDVRDQILSICQAYKIDYLFIGYTGRKGVKQNPQIMSSTVRDCSQLTITPLVITHEVYTKNNGNTFLACVDGSLKSIRCIQEAVKLANGQNDFAIICFVPNPLKQDQKNEIENQVVQELQQQKKNNWEFINLKPNQDPGEAIVDFVNLTCQRDIQFVLIGNNGFGAQNEGKQFLGKSAEAVLCRAKANIIVIS</sequence>
<dbReference type="RefSeq" id="XP_004040105.1">
    <property type="nucleotide sequence ID" value="XM_004040057.1"/>
</dbReference>
<organism evidence="3 4">
    <name type="scientific">Ichthyophthirius multifiliis</name>
    <name type="common">White spot disease agent</name>
    <name type="synonym">Ich</name>
    <dbReference type="NCBI Taxonomy" id="5932"/>
    <lineage>
        <taxon>Eukaryota</taxon>
        <taxon>Sar</taxon>
        <taxon>Alveolata</taxon>
        <taxon>Ciliophora</taxon>
        <taxon>Intramacronucleata</taxon>
        <taxon>Oligohymenophorea</taxon>
        <taxon>Hymenostomatida</taxon>
        <taxon>Ophryoglenina</taxon>
        <taxon>Ichthyophthirius</taxon>
    </lineage>
</organism>
<evidence type="ECO:0000256" key="1">
    <source>
        <dbReference type="ARBA" id="ARBA00008791"/>
    </source>
</evidence>
<dbReference type="Gene3D" id="3.40.50.620">
    <property type="entry name" value="HUPs"/>
    <property type="match status" value="2"/>
</dbReference>
<keyword evidence="4" id="KW-1185">Reference proteome</keyword>
<dbReference type="eggNOG" id="ENOG502SMZW">
    <property type="taxonomic scope" value="Eukaryota"/>
</dbReference>
<dbReference type="PANTHER" id="PTHR46268:SF6">
    <property type="entry name" value="UNIVERSAL STRESS PROTEIN UP12"/>
    <property type="match status" value="1"/>
</dbReference>
<dbReference type="Pfam" id="PF00582">
    <property type="entry name" value="Usp"/>
    <property type="match status" value="1"/>
</dbReference>
<dbReference type="EMBL" id="GL983044">
    <property type="protein sequence ID" value="EGR34801.1"/>
    <property type="molecule type" value="Genomic_DNA"/>
</dbReference>
<feature type="domain" description="UspA" evidence="2">
    <location>
        <begin position="8"/>
        <end position="143"/>
    </location>
</feature>
<evidence type="ECO:0000259" key="2">
    <source>
        <dbReference type="Pfam" id="PF00582"/>
    </source>
</evidence>